<organism evidence="1 2">
    <name type="scientific">Bellilinea caldifistulae</name>
    <dbReference type="NCBI Taxonomy" id="360411"/>
    <lineage>
        <taxon>Bacteria</taxon>
        <taxon>Bacillati</taxon>
        <taxon>Chloroflexota</taxon>
        <taxon>Anaerolineae</taxon>
        <taxon>Anaerolineales</taxon>
        <taxon>Anaerolineaceae</taxon>
        <taxon>Bellilinea</taxon>
    </lineage>
</organism>
<dbReference type="AlphaFoldDB" id="A0A0N8GLZ9"/>
<gene>
    <name evidence="1" type="ORF">AC812_14090</name>
</gene>
<proteinExistence type="predicted"/>
<dbReference type="RefSeq" id="WP_061917672.1">
    <property type="nucleotide sequence ID" value="NZ_DF967971.1"/>
</dbReference>
<dbReference type="EMBL" id="LGHJ01000019">
    <property type="protein sequence ID" value="KPL73906.1"/>
    <property type="molecule type" value="Genomic_DNA"/>
</dbReference>
<name>A0A0N8GLZ9_9CHLR</name>
<comment type="caution">
    <text evidence="1">The sequence shown here is derived from an EMBL/GenBank/DDBJ whole genome shotgun (WGS) entry which is preliminary data.</text>
</comment>
<evidence type="ECO:0000313" key="2">
    <source>
        <dbReference type="Proteomes" id="UP000050514"/>
    </source>
</evidence>
<protein>
    <submittedName>
        <fullName evidence="1">Uncharacterized protein</fullName>
    </submittedName>
</protein>
<keyword evidence="2" id="KW-1185">Reference proteome</keyword>
<dbReference type="Proteomes" id="UP000050514">
    <property type="component" value="Unassembled WGS sequence"/>
</dbReference>
<sequence>MSDLFERVTGDQDIIKKLLANVPGFKGYLEKRNRKISDKLLREAVANRFEQLWQRISGLQLELISSGEIGRIDDLEAAAIKLRQFVDRIRTASYGYSPFFAAVKINSEDLARVYEYDSAMFDLADEVARAIDHVEASLGTEGLPAAIRNLTTTAQACLDAFNKRDEIMINFQAGGTES</sequence>
<evidence type="ECO:0000313" key="1">
    <source>
        <dbReference type="EMBL" id="KPL73906.1"/>
    </source>
</evidence>
<accession>A0A0N8GLZ9</accession>
<dbReference type="STRING" id="360411.AC812_14090"/>
<reference evidence="1 2" key="1">
    <citation type="submission" date="2015-07" db="EMBL/GenBank/DDBJ databases">
        <title>Draft genome of Bellilinea caldifistulae DSM 17877.</title>
        <authorList>
            <person name="Hemp J."/>
            <person name="Ward L.M."/>
            <person name="Pace L.A."/>
            <person name="Fischer W.W."/>
        </authorList>
    </citation>
    <scope>NUCLEOTIDE SEQUENCE [LARGE SCALE GENOMIC DNA]</scope>
    <source>
        <strain evidence="1 2">GOMI-1</strain>
    </source>
</reference>
<dbReference type="OrthoDB" id="160712at2"/>